<keyword evidence="1" id="KW-1133">Transmembrane helix</keyword>
<evidence type="ECO:0000313" key="2">
    <source>
        <dbReference type="EMBL" id="CAE8629685.1"/>
    </source>
</evidence>
<gene>
    <name evidence="2" type="ORF">PGLA1383_LOCUS46112</name>
    <name evidence="3" type="ORF">PGLA2088_LOCUS51090</name>
</gene>
<feature type="transmembrane region" description="Helical" evidence="1">
    <location>
        <begin position="106"/>
        <end position="129"/>
    </location>
</feature>
<keyword evidence="1" id="KW-0472">Membrane</keyword>
<reference evidence="3" key="1">
    <citation type="submission" date="2021-02" db="EMBL/GenBank/DDBJ databases">
        <authorList>
            <person name="Dougan E. K."/>
            <person name="Rhodes N."/>
            <person name="Thang M."/>
            <person name="Chan C."/>
        </authorList>
    </citation>
    <scope>NUCLEOTIDE SEQUENCE</scope>
</reference>
<name>A0A813M0I4_POLGL</name>
<organism evidence="3 4">
    <name type="scientific">Polarella glacialis</name>
    <name type="common">Dinoflagellate</name>
    <dbReference type="NCBI Taxonomy" id="89957"/>
    <lineage>
        <taxon>Eukaryota</taxon>
        <taxon>Sar</taxon>
        <taxon>Alveolata</taxon>
        <taxon>Dinophyceae</taxon>
        <taxon>Suessiales</taxon>
        <taxon>Suessiaceae</taxon>
        <taxon>Polarella</taxon>
    </lineage>
</organism>
<sequence>MAPPGQKRSMVVVRRRGQLRQARISLRLLVAAAVAAVLAATRLPQLTSFASPNRVVGAGRALRVGTRAESTEEALEKERAFAKEMLKGAPVGQMAEGIGEESAKTLYLGVGVAFLILTALTAAALSGAFD</sequence>
<keyword evidence="1" id="KW-0812">Transmembrane</keyword>
<comment type="caution">
    <text evidence="3">The sequence shown here is derived from an EMBL/GenBank/DDBJ whole genome shotgun (WGS) entry which is preliminary data.</text>
</comment>
<protein>
    <submittedName>
        <fullName evidence="3">Uncharacterized protein</fullName>
    </submittedName>
</protein>
<accession>A0A813M0I4</accession>
<evidence type="ECO:0000313" key="4">
    <source>
        <dbReference type="Proteomes" id="UP000626109"/>
    </source>
</evidence>
<proteinExistence type="predicted"/>
<dbReference type="AlphaFoldDB" id="A0A813M0I4"/>
<keyword evidence="5" id="KW-1185">Reference proteome</keyword>
<dbReference type="EMBL" id="CAJNNV010029685">
    <property type="protein sequence ID" value="CAE8629685.1"/>
    <property type="molecule type" value="Genomic_DNA"/>
</dbReference>
<evidence type="ECO:0000313" key="3">
    <source>
        <dbReference type="EMBL" id="CAE8742721.1"/>
    </source>
</evidence>
<evidence type="ECO:0000313" key="5">
    <source>
        <dbReference type="Proteomes" id="UP000654075"/>
    </source>
</evidence>
<dbReference type="Proteomes" id="UP000626109">
    <property type="component" value="Unassembled WGS sequence"/>
</dbReference>
<dbReference type="Proteomes" id="UP000654075">
    <property type="component" value="Unassembled WGS sequence"/>
</dbReference>
<evidence type="ECO:0000256" key="1">
    <source>
        <dbReference type="SAM" id="Phobius"/>
    </source>
</evidence>
<dbReference type="EMBL" id="CAJNNW010037536">
    <property type="protein sequence ID" value="CAE8742721.1"/>
    <property type="molecule type" value="Genomic_DNA"/>
</dbReference>